<organism evidence="1 2">
    <name type="scientific">Klebsiella quasipneumoniae subsp. quasipneumoniae</name>
    <dbReference type="NCBI Taxonomy" id="1667327"/>
    <lineage>
        <taxon>Bacteria</taxon>
        <taxon>Pseudomonadati</taxon>
        <taxon>Pseudomonadota</taxon>
        <taxon>Gammaproteobacteria</taxon>
        <taxon>Enterobacterales</taxon>
        <taxon>Enterobacteriaceae</taxon>
        <taxon>Klebsiella/Raoultella group</taxon>
        <taxon>Klebsiella</taxon>
        <taxon>Klebsiella pneumoniae complex</taxon>
    </lineage>
</organism>
<evidence type="ECO:0000313" key="2">
    <source>
        <dbReference type="Proteomes" id="UP001058353"/>
    </source>
</evidence>
<evidence type="ECO:0000313" key="1">
    <source>
        <dbReference type="EMBL" id="BDO13616.1"/>
    </source>
</evidence>
<protein>
    <submittedName>
        <fullName evidence="1">Uncharacterized protein</fullName>
    </submittedName>
</protein>
<dbReference type="EMBL" id="AP026407">
    <property type="protein sequence ID" value="BDO13616.1"/>
    <property type="molecule type" value="Genomic_DNA"/>
</dbReference>
<gene>
    <name evidence="1" type="ORF">KAM644c_26820</name>
</gene>
<proteinExistence type="predicted"/>
<name>A0AAN1Y4Y6_9ENTR</name>
<dbReference type="AlphaFoldDB" id="A0AAN1Y4Y6"/>
<sequence length="98" mass="10813">MTPRRVESSSRPDCPAVVVGRVRNRRHPAEMPLRYPLFLTLLRRDGWGIVPVDPRVSINPGKGIIVIFQHSRDDLSLSIAGQEVNSSWGGAGIKKAVT</sequence>
<dbReference type="Proteomes" id="UP001058353">
    <property type="component" value="Chromosome"/>
</dbReference>
<reference evidence="1" key="1">
    <citation type="submission" date="2022-07" db="EMBL/GenBank/DDBJ databases">
        <title>Complete genome sequence of carbapenem-resistant Klebsiella spp. in Japan.</title>
        <authorList>
            <person name="Maehana S."/>
            <person name="Suzuki M."/>
            <person name="Kitasato H."/>
        </authorList>
    </citation>
    <scope>NUCLEOTIDE SEQUENCE</scope>
    <source>
        <strain evidence="1">KAM644</strain>
    </source>
</reference>
<accession>A0AAN1Y4Y6</accession>